<evidence type="ECO:0000313" key="2">
    <source>
        <dbReference type="EMBL" id="BDX05878.1"/>
    </source>
</evidence>
<dbReference type="AlphaFoldDB" id="A0AA48HU33"/>
<reference evidence="2" key="1">
    <citation type="submission" date="2023-01" db="EMBL/GenBank/DDBJ databases">
        <title>Complete genome sequence of Planctobacterium marinum strain Dej080120_11.</title>
        <authorList>
            <person name="Ueki S."/>
            <person name="Maruyama F."/>
        </authorList>
    </citation>
    <scope>NUCLEOTIDE SEQUENCE</scope>
    <source>
        <strain evidence="2">Dej080120_11</strain>
    </source>
</reference>
<keyword evidence="1" id="KW-0472">Membrane</keyword>
<proteinExistence type="predicted"/>
<keyword evidence="1" id="KW-0812">Transmembrane</keyword>
<name>A0AA48HU33_9ALTE</name>
<organism evidence="2 3">
    <name type="scientific">Planctobacterium marinum</name>
    <dbReference type="NCBI Taxonomy" id="1631968"/>
    <lineage>
        <taxon>Bacteria</taxon>
        <taxon>Pseudomonadati</taxon>
        <taxon>Pseudomonadota</taxon>
        <taxon>Gammaproteobacteria</taxon>
        <taxon>Alteromonadales</taxon>
        <taxon>Alteromonadaceae</taxon>
        <taxon>Planctobacterium</taxon>
    </lineage>
</organism>
<keyword evidence="3" id="KW-1185">Reference proteome</keyword>
<protein>
    <submittedName>
        <fullName evidence="2">Uncharacterized protein</fullName>
    </submittedName>
</protein>
<evidence type="ECO:0000256" key="1">
    <source>
        <dbReference type="SAM" id="Phobius"/>
    </source>
</evidence>
<accession>A0AA48HU33</accession>
<dbReference type="Proteomes" id="UP001333710">
    <property type="component" value="Chromosome"/>
</dbReference>
<gene>
    <name evidence="2" type="ORF">MACH26_13990</name>
</gene>
<feature type="transmembrane region" description="Helical" evidence="1">
    <location>
        <begin position="54"/>
        <end position="70"/>
    </location>
</feature>
<sequence length="83" mass="9423">MYNLKLVAGSRTIKTELITGIFSAVLMAGFFAFIAIGVSAYIELHNPDCMLCSYRWPIGVAILLGAWVGFKNNQRYHRKRNKR</sequence>
<dbReference type="KEGG" id="pmaw:MACH26_13990"/>
<feature type="transmembrane region" description="Helical" evidence="1">
    <location>
        <begin position="21"/>
        <end position="42"/>
    </location>
</feature>
<dbReference type="EMBL" id="AP027272">
    <property type="protein sequence ID" value="BDX05878.1"/>
    <property type="molecule type" value="Genomic_DNA"/>
</dbReference>
<evidence type="ECO:0000313" key="3">
    <source>
        <dbReference type="Proteomes" id="UP001333710"/>
    </source>
</evidence>
<keyword evidence="1" id="KW-1133">Transmembrane helix</keyword>